<feature type="domain" description="Transposase Tc1-like" evidence="1">
    <location>
        <begin position="44"/>
        <end position="77"/>
    </location>
</feature>
<sequence length="192" mass="22628">MIFFYFFLGCWTPRLEMLPAFLDEPDLGILLDSGLEIIDFDQCTLHSEGFFGRAGKRKPFVSEANRKKRLEWCRERRDWDDEWNFIIWSDESRFMIFQNDAHHWVWRKPHEKYDVDCLIPTVKSGNQGVMVWGCFAKDKIGPLIQVSGSINASVYMGILENTFLPFYNSLENNSQYIFQDDNAPVHRARTVK</sequence>
<dbReference type="PANTHER" id="PTHR23022:SF134">
    <property type="entry name" value="TRANSPOSABLE ELEMENT TC1 TRANSPOSASE"/>
    <property type="match status" value="1"/>
</dbReference>
<evidence type="ECO:0000313" key="2">
    <source>
        <dbReference type="EMBL" id="GBB95019.1"/>
    </source>
</evidence>
<accession>A0A2Z6RBJ2</accession>
<proteinExistence type="predicted"/>
<dbReference type="EMBL" id="BEXD01001625">
    <property type="protein sequence ID" value="GBB95019.1"/>
    <property type="molecule type" value="Genomic_DNA"/>
</dbReference>
<keyword evidence="3" id="KW-1185">Reference proteome</keyword>
<comment type="caution">
    <text evidence="2">The sequence shown here is derived from an EMBL/GenBank/DDBJ whole genome shotgun (WGS) entry which is preliminary data.</text>
</comment>
<dbReference type="GO" id="GO:0006313">
    <property type="term" value="P:DNA transposition"/>
    <property type="evidence" value="ECO:0007669"/>
    <property type="project" value="InterPro"/>
</dbReference>
<name>A0A2Z6RBJ2_9GLOM</name>
<gene>
    <name evidence="2" type="ORF">RclHR1_24600001</name>
</gene>
<dbReference type="AlphaFoldDB" id="A0A2Z6RBJ2"/>
<dbReference type="GO" id="GO:0003677">
    <property type="term" value="F:DNA binding"/>
    <property type="evidence" value="ECO:0007669"/>
    <property type="project" value="InterPro"/>
</dbReference>
<dbReference type="Pfam" id="PF01498">
    <property type="entry name" value="HTH_Tnp_Tc3_2"/>
    <property type="match status" value="1"/>
</dbReference>
<dbReference type="PANTHER" id="PTHR23022">
    <property type="entry name" value="TRANSPOSABLE ELEMENT-RELATED"/>
    <property type="match status" value="1"/>
</dbReference>
<evidence type="ECO:0000313" key="3">
    <source>
        <dbReference type="Proteomes" id="UP000247702"/>
    </source>
</evidence>
<dbReference type="InterPro" id="IPR002492">
    <property type="entry name" value="Transposase_Tc1-like"/>
</dbReference>
<organism evidence="2 3">
    <name type="scientific">Rhizophagus clarus</name>
    <dbReference type="NCBI Taxonomy" id="94130"/>
    <lineage>
        <taxon>Eukaryota</taxon>
        <taxon>Fungi</taxon>
        <taxon>Fungi incertae sedis</taxon>
        <taxon>Mucoromycota</taxon>
        <taxon>Glomeromycotina</taxon>
        <taxon>Glomeromycetes</taxon>
        <taxon>Glomerales</taxon>
        <taxon>Glomeraceae</taxon>
        <taxon>Rhizophagus</taxon>
    </lineage>
</organism>
<dbReference type="InterPro" id="IPR052338">
    <property type="entry name" value="Transposase_5"/>
</dbReference>
<protein>
    <recommendedName>
        <fullName evidence="1">Transposase Tc1-like domain-containing protein</fullName>
    </recommendedName>
</protein>
<evidence type="ECO:0000259" key="1">
    <source>
        <dbReference type="Pfam" id="PF01498"/>
    </source>
</evidence>
<dbReference type="Proteomes" id="UP000247702">
    <property type="component" value="Unassembled WGS sequence"/>
</dbReference>
<reference evidence="2 3" key="1">
    <citation type="submission" date="2017-11" db="EMBL/GenBank/DDBJ databases">
        <title>The genome of Rhizophagus clarus HR1 reveals common genetic basis of auxotrophy among arbuscular mycorrhizal fungi.</title>
        <authorList>
            <person name="Kobayashi Y."/>
        </authorList>
    </citation>
    <scope>NUCLEOTIDE SEQUENCE [LARGE SCALE GENOMIC DNA]</scope>
    <source>
        <strain evidence="2 3">HR1</strain>
    </source>
</reference>
<dbReference type="GO" id="GO:0015074">
    <property type="term" value="P:DNA integration"/>
    <property type="evidence" value="ECO:0007669"/>
    <property type="project" value="InterPro"/>
</dbReference>
<dbReference type="Gene3D" id="3.30.420.10">
    <property type="entry name" value="Ribonuclease H-like superfamily/Ribonuclease H"/>
    <property type="match status" value="1"/>
</dbReference>
<dbReference type="STRING" id="94130.A0A2Z6RBJ2"/>
<dbReference type="InterPro" id="IPR036397">
    <property type="entry name" value="RNaseH_sf"/>
</dbReference>